<dbReference type="PROSITE" id="PS51257">
    <property type="entry name" value="PROKAR_LIPOPROTEIN"/>
    <property type="match status" value="1"/>
</dbReference>
<dbReference type="InterPro" id="IPR005702">
    <property type="entry name" value="Wzc-like_C"/>
</dbReference>
<gene>
    <name evidence="4" type="ORF">SAMN05660464_2178</name>
</gene>
<dbReference type="RefSeq" id="WP_169064049.1">
    <property type="nucleotide sequence ID" value="NZ_FOWQ01000003.1"/>
</dbReference>
<evidence type="ECO:0000256" key="3">
    <source>
        <dbReference type="SAM" id="Phobius"/>
    </source>
</evidence>
<accession>A0A1I5MVU2</accession>
<protein>
    <submittedName>
        <fullName evidence="4">Receptor protein-tyrosine kinase</fullName>
    </submittedName>
</protein>
<sequence length="457" mass="47768">MGLREAWSAVRATWWAPLLGLLLGAACLFGFSLTQPREYVSQTQFFVSTTEVAPTVDAYSSSLFAQGQAASYAELVTGSRTADRVIDALGLDLTTTELSNKITASVVPGTVLLDVTVTDSSPERARDIARAIGREFPDLATELEPSVEGQPPVQLTVVDAAEVPTGPVSPQVVRNTALGAAAGLLLGVLLALVRAMLDRTVHDSDEASAAARAPVIGVVLKDSALDKQHTIDRVPASRAVDGFLQLRNTLQHLGGDDPPRVVLVSSAVAAEGRTTVVVNLGLALARSGHKVAIVEADPRRPRFDQYLGTGSGPGLTDVLTGAVDLDAVVRPYGDGNLSVLGVGASRHDHGDLLASSGMRAVVEKLRGANDFVLVDAPPVLPVGEVAGLTAMVDGVVLCTRYGKTRKVQLDRASATLRRVDSAVLGCVVTVVPARTELAKAFGYGFDSAPPARRALPQ</sequence>
<dbReference type="AlphaFoldDB" id="A0A1I5MVU2"/>
<dbReference type="PANTHER" id="PTHR32309:SF31">
    <property type="entry name" value="CAPSULAR EXOPOLYSACCHARIDE FAMILY"/>
    <property type="match status" value="1"/>
</dbReference>
<keyword evidence="1" id="KW-0547">Nucleotide-binding</keyword>
<keyword evidence="3" id="KW-0812">Transmembrane</keyword>
<keyword evidence="4" id="KW-0675">Receptor</keyword>
<evidence type="ECO:0000256" key="2">
    <source>
        <dbReference type="ARBA" id="ARBA00022840"/>
    </source>
</evidence>
<dbReference type="InterPro" id="IPR027417">
    <property type="entry name" value="P-loop_NTPase"/>
</dbReference>
<dbReference type="Gene3D" id="3.40.50.300">
    <property type="entry name" value="P-loop containing nucleotide triphosphate hydrolases"/>
    <property type="match status" value="1"/>
</dbReference>
<feature type="transmembrane region" description="Helical" evidence="3">
    <location>
        <begin position="12"/>
        <end position="33"/>
    </location>
</feature>
<evidence type="ECO:0000313" key="4">
    <source>
        <dbReference type="EMBL" id="SFP13699.1"/>
    </source>
</evidence>
<keyword evidence="4" id="KW-0808">Transferase</keyword>
<reference evidence="5" key="1">
    <citation type="submission" date="2016-10" db="EMBL/GenBank/DDBJ databases">
        <authorList>
            <person name="Varghese N."/>
            <person name="Submissions S."/>
        </authorList>
    </citation>
    <scope>NUCLEOTIDE SEQUENCE [LARGE SCALE GENOMIC DNA]</scope>
    <source>
        <strain evidence="5">DSM 44208</strain>
    </source>
</reference>
<keyword evidence="4" id="KW-0829">Tyrosine-protein kinase</keyword>
<keyword evidence="3" id="KW-0472">Membrane</keyword>
<proteinExistence type="predicted"/>
<keyword evidence="2" id="KW-0067">ATP-binding</keyword>
<dbReference type="Proteomes" id="UP000198857">
    <property type="component" value="Unassembled WGS sequence"/>
</dbReference>
<dbReference type="GO" id="GO:0005886">
    <property type="term" value="C:plasma membrane"/>
    <property type="evidence" value="ECO:0007669"/>
    <property type="project" value="TreeGrafter"/>
</dbReference>
<dbReference type="PANTHER" id="PTHR32309">
    <property type="entry name" value="TYROSINE-PROTEIN KINASE"/>
    <property type="match status" value="1"/>
</dbReference>
<keyword evidence="5" id="KW-1185">Reference proteome</keyword>
<dbReference type="CDD" id="cd05387">
    <property type="entry name" value="BY-kinase"/>
    <property type="match status" value="1"/>
</dbReference>
<dbReference type="EMBL" id="FOWQ01000003">
    <property type="protein sequence ID" value="SFP13699.1"/>
    <property type="molecule type" value="Genomic_DNA"/>
</dbReference>
<dbReference type="STRING" id="1523247.SAMN05660464_2178"/>
<dbReference type="SUPFAM" id="SSF52540">
    <property type="entry name" value="P-loop containing nucleoside triphosphate hydrolases"/>
    <property type="match status" value="1"/>
</dbReference>
<keyword evidence="4" id="KW-0418">Kinase</keyword>
<dbReference type="GO" id="GO:0004713">
    <property type="term" value="F:protein tyrosine kinase activity"/>
    <property type="evidence" value="ECO:0007669"/>
    <property type="project" value="UniProtKB-KW"/>
</dbReference>
<evidence type="ECO:0000313" key="5">
    <source>
        <dbReference type="Proteomes" id="UP000198857"/>
    </source>
</evidence>
<organism evidence="4 5">
    <name type="scientific">Geodermatophilus dictyosporus</name>
    <dbReference type="NCBI Taxonomy" id="1523247"/>
    <lineage>
        <taxon>Bacteria</taxon>
        <taxon>Bacillati</taxon>
        <taxon>Actinomycetota</taxon>
        <taxon>Actinomycetes</taxon>
        <taxon>Geodermatophilales</taxon>
        <taxon>Geodermatophilaceae</taxon>
        <taxon>Geodermatophilus</taxon>
    </lineage>
</organism>
<name>A0A1I5MVU2_9ACTN</name>
<evidence type="ECO:0000256" key="1">
    <source>
        <dbReference type="ARBA" id="ARBA00022741"/>
    </source>
</evidence>
<keyword evidence="3" id="KW-1133">Transmembrane helix</keyword>
<dbReference type="InterPro" id="IPR050445">
    <property type="entry name" value="Bact_polysacc_biosynth/exp"/>
</dbReference>